<evidence type="ECO:0000256" key="1">
    <source>
        <dbReference type="SAM" id="Phobius"/>
    </source>
</evidence>
<name>A0A1I7WWZ4_HETBA</name>
<feature type="transmembrane region" description="Helical" evidence="1">
    <location>
        <begin position="27"/>
        <end position="49"/>
    </location>
</feature>
<dbReference type="WBParaSite" id="Hba_09747">
    <property type="protein sequence ID" value="Hba_09747"/>
    <property type="gene ID" value="Hba_09747"/>
</dbReference>
<keyword evidence="2" id="KW-1185">Reference proteome</keyword>
<sequence length="97" mass="11051">MGNSYSGKRSLFRRITSMKSFMDTKKALTLFNLPKAILMYLFIETEFIVKKRGQNNKQYQCAHSTCNIVSKLNAVPFQRVNSPVDAPVIKRLPSGVH</sequence>
<accession>A0A1I7WWZ4</accession>
<reference evidence="3" key="1">
    <citation type="submission" date="2016-11" db="UniProtKB">
        <authorList>
            <consortium name="WormBaseParasite"/>
        </authorList>
    </citation>
    <scope>IDENTIFICATION</scope>
</reference>
<keyword evidence="1" id="KW-0812">Transmembrane</keyword>
<keyword evidence="1" id="KW-1133">Transmembrane helix</keyword>
<protein>
    <submittedName>
        <fullName evidence="3">Uncharacterized protein</fullName>
    </submittedName>
</protein>
<proteinExistence type="predicted"/>
<organism evidence="2 3">
    <name type="scientific">Heterorhabditis bacteriophora</name>
    <name type="common">Entomopathogenic nematode worm</name>
    <dbReference type="NCBI Taxonomy" id="37862"/>
    <lineage>
        <taxon>Eukaryota</taxon>
        <taxon>Metazoa</taxon>
        <taxon>Ecdysozoa</taxon>
        <taxon>Nematoda</taxon>
        <taxon>Chromadorea</taxon>
        <taxon>Rhabditida</taxon>
        <taxon>Rhabditina</taxon>
        <taxon>Rhabditomorpha</taxon>
        <taxon>Strongyloidea</taxon>
        <taxon>Heterorhabditidae</taxon>
        <taxon>Heterorhabditis</taxon>
    </lineage>
</organism>
<dbReference type="Proteomes" id="UP000095283">
    <property type="component" value="Unplaced"/>
</dbReference>
<dbReference type="AlphaFoldDB" id="A0A1I7WWZ4"/>
<keyword evidence="1" id="KW-0472">Membrane</keyword>
<evidence type="ECO:0000313" key="3">
    <source>
        <dbReference type="WBParaSite" id="Hba_09747"/>
    </source>
</evidence>
<evidence type="ECO:0000313" key="2">
    <source>
        <dbReference type="Proteomes" id="UP000095283"/>
    </source>
</evidence>